<feature type="transmembrane region" description="Helical" evidence="2">
    <location>
        <begin position="109"/>
        <end position="128"/>
    </location>
</feature>
<reference evidence="3 4" key="1">
    <citation type="submission" date="2021-06" db="EMBL/GenBank/DDBJ databases">
        <title>A haploid diamondback moth (Plutella xylostella L.) genome assembly resolves 31 chromosomes and identifies a diamide resistance mutation.</title>
        <authorList>
            <person name="Ward C.M."/>
            <person name="Perry K.D."/>
            <person name="Baker G."/>
            <person name="Powis K."/>
            <person name="Heckel D.G."/>
            <person name="Baxter S.W."/>
        </authorList>
    </citation>
    <scope>NUCLEOTIDE SEQUENCE [LARGE SCALE GENOMIC DNA]</scope>
    <source>
        <strain evidence="3 4">LV</strain>
        <tissue evidence="3">Single pupa</tissue>
    </source>
</reference>
<sequence>MWDAGLVGRVGHMLLVVGQAAAAAAAVQVPAPGFLRINGDKLPPSPPPRAAPPALPANTRLIKTSNVKMRCIGRCSATTARPGPPRAPPASSLGRSAGRDATRAVEQPLPASVVAVYLCLLVIIFRAFSIHFSGLRRFCFFSISSFVFVAHIPLQRAAGPPRAALNLSAR</sequence>
<protein>
    <submittedName>
        <fullName evidence="3">Uncharacterized protein</fullName>
    </submittedName>
</protein>
<proteinExistence type="predicted"/>
<feature type="transmembrane region" description="Helical" evidence="2">
    <location>
        <begin position="134"/>
        <end position="154"/>
    </location>
</feature>
<keyword evidence="4" id="KW-1185">Reference proteome</keyword>
<gene>
    <name evidence="3" type="ORF">JYU34_018457</name>
</gene>
<dbReference type="EMBL" id="JAHIBW010000025">
    <property type="protein sequence ID" value="KAG7297739.1"/>
    <property type="molecule type" value="Genomic_DNA"/>
</dbReference>
<comment type="caution">
    <text evidence="3">The sequence shown here is derived from an EMBL/GenBank/DDBJ whole genome shotgun (WGS) entry which is preliminary data.</text>
</comment>
<evidence type="ECO:0000313" key="3">
    <source>
        <dbReference type="EMBL" id="KAG7297739.1"/>
    </source>
</evidence>
<feature type="region of interest" description="Disordered" evidence="1">
    <location>
        <begin position="76"/>
        <end position="99"/>
    </location>
</feature>
<evidence type="ECO:0000256" key="1">
    <source>
        <dbReference type="SAM" id="MobiDB-lite"/>
    </source>
</evidence>
<dbReference type="Proteomes" id="UP000823941">
    <property type="component" value="Chromosome 25"/>
</dbReference>
<accession>A0ABQ7PZ11</accession>
<name>A0ABQ7PZ11_PLUXY</name>
<keyword evidence="2" id="KW-0812">Transmembrane</keyword>
<evidence type="ECO:0000313" key="4">
    <source>
        <dbReference type="Proteomes" id="UP000823941"/>
    </source>
</evidence>
<keyword evidence="2" id="KW-0472">Membrane</keyword>
<organism evidence="3 4">
    <name type="scientific">Plutella xylostella</name>
    <name type="common">Diamondback moth</name>
    <name type="synonym">Plutella maculipennis</name>
    <dbReference type="NCBI Taxonomy" id="51655"/>
    <lineage>
        <taxon>Eukaryota</taxon>
        <taxon>Metazoa</taxon>
        <taxon>Ecdysozoa</taxon>
        <taxon>Arthropoda</taxon>
        <taxon>Hexapoda</taxon>
        <taxon>Insecta</taxon>
        <taxon>Pterygota</taxon>
        <taxon>Neoptera</taxon>
        <taxon>Endopterygota</taxon>
        <taxon>Lepidoptera</taxon>
        <taxon>Glossata</taxon>
        <taxon>Ditrysia</taxon>
        <taxon>Yponomeutoidea</taxon>
        <taxon>Plutellidae</taxon>
        <taxon>Plutella</taxon>
    </lineage>
</organism>
<keyword evidence="2" id="KW-1133">Transmembrane helix</keyword>
<evidence type="ECO:0000256" key="2">
    <source>
        <dbReference type="SAM" id="Phobius"/>
    </source>
</evidence>